<proteinExistence type="predicted"/>
<dbReference type="SUPFAM" id="SSF51905">
    <property type="entry name" value="FAD/NAD(P)-binding domain"/>
    <property type="match status" value="1"/>
</dbReference>
<evidence type="ECO:0000313" key="5">
    <source>
        <dbReference type="EMBL" id="CAD7086118.1"/>
    </source>
</evidence>
<keyword evidence="1" id="KW-0560">Oxidoreductase</keyword>
<dbReference type="GO" id="GO:0016491">
    <property type="term" value="F:oxidoreductase activity"/>
    <property type="evidence" value="ECO:0007669"/>
    <property type="project" value="UniProtKB-KW"/>
</dbReference>
<dbReference type="GO" id="GO:0032981">
    <property type="term" value="P:mitochondrial respiratory chain complex I assembly"/>
    <property type="evidence" value="ECO:0007669"/>
    <property type="project" value="TreeGrafter"/>
</dbReference>
<dbReference type="OrthoDB" id="424974at2759"/>
<evidence type="ECO:0000313" key="6">
    <source>
        <dbReference type="Proteomes" id="UP000594454"/>
    </source>
</evidence>
<sequence length="398" mass="43775">MGSSAAYFLKKKAGKSLDVVVIEKDCTYRKASTALSSGCIRQQFTIPQNIMMSRFTVEFLRLFKKDIDPDIDPNLTCNGVLTLTNEEGAENMKKCAGLQKELGVNVELLTADALKSKFPWIRTDAVALAAFGCVNEGWFDPWALMMGLRRKAQSLGARYVEGEVTDFIFKSTGGEYDAIDEVVFRTADSKQHGIKFNQCILAAGAYSGDIARKAAIGTKSGLLSAPLSIEPRKRYVYVIKSQGDNIPPLTAPLVIDTSKAYFRRDGTAGNFICGRSPPKDNEPSTDNLDVDMDFFETNIWPQLAYRIPAFESLKVVGSWAGFYEFNKFDCNGVLGKHPAYDNFYIMAGYSGHGIQKIPAVGRGIAELIVDGGFKTIDLSLLGFDRVVENKPLVELALV</sequence>
<dbReference type="EMBL" id="LR899011">
    <property type="protein sequence ID" value="CAD7086118.1"/>
    <property type="molecule type" value="Genomic_DNA"/>
</dbReference>
<gene>
    <name evidence="5" type="ORF">HERILL_LOCUS8914</name>
</gene>
<dbReference type="Proteomes" id="UP000594454">
    <property type="component" value="Chromosome 3"/>
</dbReference>
<evidence type="ECO:0000259" key="4">
    <source>
        <dbReference type="Pfam" id="PF01266"/>
    </source>
</evidence>
<dbReference type="PANTHER" id="PTHR13847">
    <property type="entry name" value="SARCOSINE DEHYDROGENASE-RELATED"/>
    <property type="match status" value="1"/>
</dbReference>
<dbReference type="GO" id="GO:0005739">
    <property type="term" value="C:mitochondrion"/>
    <property type="evidence" value="ECO:0007669"/>
    <property type="project" value="GOC"/>
</dbReference>
<name>A0A7R8USA4_HERIL</name>
<dbReference type="Pfam" id="PF01266">
    <property type="entry name" value="DAO"/>
    <property type="match status" value="1"/>
</dbReference>
<dbReference type="Gene3D" id="3.50.50.60">
    <property type="entry name" value="FAD/NAD(P)-binding domain"/>
    <property type="match status" value="1"/>
</dbReference>
<evidence type="ECO:0000256" key="2">
    <source>
        <dbReference type="ARBA" id="ARBA00039785"/>
    </source>
</evidence>
<comment type="function">
    <text evidence="3">Required for the assembly of the mitochondrial membrane respiratory chain NADH dehydrogenase (Complex I). Involved in mid-late stages of complex I assembly.</text>
</comment>
<organism evidence="5 6">
    <name type="scientific">Hermetia illucens</name>
    <name type="common">Black soldier fly</name>
    <dbReference type="NCBI Taxonomy" id="343691"/>
    <lineage>
        <taxon>Eukaryota</taxon>
        <taxon>Metazoa</taxon>
        <taxon>Ecdysozoa</taxon>
        <taxon>Arthropoda</taxon>
        <taxon>Hexapoda</taxon>
        <taxon>Insecta</taxon>
        <taxon>Pterygota</taxon>
        <taxon>Neoptera</taxon>
        <taxon>Endopterygota</taxon>
        <taxon>Diptera</taxon>
        <taxon>Brachycera</taxon>
        <taxon>Stratiomyomorpha</taxon>
        <taxon>Stratiomyidae</taxon>
        <taxon>Hermetiinae</taxon>
        <taxon>Hermetia</taxon>
    </lineage>
</organism>
<dbReference type="InterPro" id="IPR036188">
    <property type="entry name" value="FAD/NAD-bd_sf"/>
</dbReference>
<dbReference type="AlphaFoldDB" id="A0A7R8USA4"/>
<accession>A0A7R8USA4</accession>
<evidence type="ECO:0000256" key="3">
    <source>
        <dbReference type="ARBA" id="ARBA00046185"/>
    </source>
</evidence>
<protein>
    <recommendedName>
        <fullName evidence="2">FAD-dependent oxidoreductase domain-containing protein 1</fullName>
    </recommendedName>
</protein>
<dbReference type="InterPro" id="IPR006076">
    <property type="entry name" value="FAD-dep_OxRdtase"/>
</dbReference>
<keyword evidence="6" id="KW-1185">Reference proteome</keyword>
<evidence type="ECO:0000256" key="1">
    <source>
        <dbReference type="ARBA" id="ARBA00023002"/>
    </source>
</evidence>
<dbReference type="PANTHER" id="PTHR13847:SF287">
    <property type="entry name" value="FAD-DEPENDENT OXIDOREDUCTASE DOMAIN-CONTAINING PROTEIN 1"/>
    <property type="match status" value="1"/>
</dbReference>
<dbReference type="Gene3D" id="3.30.9.10">
    <property type="entry name" value="D-Amino Acid Oxidase, subunit A, domain 2"/>
    <property type="match status" value="1"/>
</dbReference>
<dbReference type="InParanoid" id="A0A7R8USA4"/>
<dbReference type="FunFam" id="3.30.9.10:FF:000026">
    <property type="entry name" value="FAD-dependent oxidoreductase domain-containing protein 1"/>
    <property type="match status" value="1"/>
</dbReference>
<reference evidence="5 6" key="1">
    <citation type="submission" date="2020-11" db="EMBL/GenBank/DDBJ databases">
        <authorList>
            <person name="Wallbank WR R."/>
            <person name="Pardo Diaz C."/>
            <person name="Kozak K."/>
            <person name="Martin S."/>
            <person name="Jiggins C."/>
            <person name="Moest M."/>
            <person name="Warren A I."/>
            <person name="Generalovic N T."/>
            <person name="Byers J.R.P. K."/>
            <person name="Montejo-Kovacevich G."/>
            <person name="Yen C E."/>
        </authorList>
    </citation>
    <scope>NUCLEOTIDE SEQUENCE [LARGE SCALE GENOMIC DNA]</scope>
</reference>
<feature type="domain" description="FAD dependent oxidoreductase" evidence="4">
    <location>
        <begin position="1"/>
        <end position="367"/>
    </location>
</feature>